<proteinExistence type="predicted"/>
<accession>A0ABV5CZL6</accession>
<dbReference type="InterPro" id="IPR044855">
    <property type="entry name" value="CoA-Trfase_III_dom3_sf"/>
</dbReference>
<dbReference type="Proteomes" id="UP001582793">
    <property type="component" value="Unassembled WGS sequence"/>
</dbReference>
<dbReference type="EC" id="2.8.3.-" evidence="2"/>
<dbReference type="PANTHER" id="PTHR48207:SF4">
    <property type="entry name" value="BLL6097 PROTEIN"/>
    <property type="match status" value="1"/>
</dbReference>
<dbReference type="InterPro" id="IPR050483">
    <property type="entry name" value="CoA-transferase_III_domain"/>
</dbReference>
<reference evidence="2 3" key="1">
    <citation type="submission" date="2024-04" db="EMBL/GenBank/DDBJ databases">
        <title>Polymorphospora sp. isolated from Baiyangdian Lake in Xiong'an New Area.</title>
        <authorList>
            <person name="Zhang X."/>
            <person name="Liu J."/>
        </authorList>
    </citation>
    <scope>NUCLEOTIDE SEQUENCE [LARGE SCALE GENOMIC DNA]</scope>
    <source>
        <strain evidence="2 3">2-325</strain>
    </source>
</reference>
<dbReference type="Gene3D" id="3.40.50.10540">
    <property type="entry name" value="Crotonobetainyl-coa:carnitine coa-transferase, domain 1"/>
    <property type="match status" value="1"/>
</dbReference>
<dbReference type="RefSeq" id="WP_375736538.1">
    <property type="nucleotide sequence ID" value="NZ_JBCGDC010000144.1"/>
</dbReference>
<dbReference type="SUPFAM" id="SSF89796">
    <property type="entry name" value="CoA-transferase family III (CaiB/BaiF)"/>
    <property type="match status" value="1"/>
</dbReference>
<name>A0ABV5CZL6_9ACTN</name>
<organism evidence="2 3">
    <name type="scientific">Polymorphospora lycopeni</name>
    <dbReference type="NCBI Taxonomy" id="3140240"/>
    <lineage>
        <taxon>Bacteria</taxon>
        <taxon>Bacillati</taxon>
        <taxon>Actinomycetota</taxon>
        <taxon>Actinomycetes</taxon>
        <taxon>Micromonosporales</taxon>
        <taxon>Micromonosporaceae</taxon>
        <taxon>Polymorphospora</taxon>
    </lineage>
</organism>
<dbReference type="InterPro" id="IPR023606">
    <property type="entry name" value="CoA-Trfase_III_dom_1_sf"/>
</dbReference>
<sequence>MGASLPFAGIRVVDASQVLAAPYAAYQLALLGAEVIKVERPCSPDFVRNVGTDPSLNDQGMGTQFLTQNAGKRFLTLDLKDERGRAVLKELVRRSDVFLTNARPGAYERLGIGYADLAAINPGLIHCGISAFGARGPKREHTGYENVVQATSGYMSANGDQRTGPLRQGSPAIDYATGITAAFAIASALFHRDRTGEGTSIDVGMIDVAAILMACHVTSHLRDGFEPTPTGNTMALATTSTYPTRAGSIMLGACNKDQMTRLWTLLGHPELIKPDPFNSPTADFDREHATLSKIMLTRTAEEWEELLQRSHIPAARVRGSLADALSDVQYAERGAFTPIAVPGIDGPIGVPLLGFMLNGAATLPNRPPLPEGSHSRDILRELNYSEDAIADLLDAGVTSVPPTAHRES</sequence>
<evidence type="ECO:0000313" key="2">
    <source>
        <dbReference type="EMBL" id="MFB6397447.1"/>
    </source>
</evidence>
<evidence type="ECO:0000256" key="1">
    <source>
        <dbReference type="ARBA" id="ARBA00022679"/>
    </source>
</evidence>
<keyword evidence="3" id="KW-1185">Reference proteome</keyword>
<dbReference type="EMBL" id="JBCGDC010000144">
    <property type="protein sequence ID" value="MFB6397447.1"/>
    <property type="molecule type" value="Genomic_DNA"/>
</dbReference>
<dbReference type="Gene3D" id="3.30.1540.10">
    <property type="entry name" value="formyl-coa transferase, domain 3"/>
    <property type="match status" value="1"/>
</dbReference>
<gene>
    <name evidence="2" type="ORF">AAFH96_30800</name>
</gene>
<keyword evidence="1 2" id="KW-0808">Transferase</keyword>
<dbReference type="PANTHER" id="PTHR48207">
    <property type="entry name" value="SUCCINATE--HYDROXYMETHYLGLUTARATE COA-TRANSFERASE"/>
    <property type="match status" value="1"/>
</dbReference>
<dbReference type="GO" id="GO:0016740">
    <property type="term" value="F:transferase activity"/>
    <property type="evidence" value="ECO:0007669"/>
    <property type="project" value="UniProtKB-KW"/>
</dbReference>
<evidence type="ECO:0000313" key="3">
    <source>
        <dbReference type="Proteomes" id="UP001582793"/>
    </source>
</evidence>
<dbReference type="InterPro" id="IPR003673">
    <property type="entry name" value="CoA-Trfase_fam_III"/>
</dbReference>
<protein>
    <submittedName>
        <fullName evidence="2">CoA transferase</fullName>
        <ecNumber evidence="2">2.8.3.-</ecNumber>
    </submittedName>
</protein>
<dbReference type="Pfam" id="PF02515">
    <property type="entry name" value="CoA_transf_3"/>
    <property type="match status" value="1"/>
</dbReference>
<comment type="caution">
    <text evidence="2">The sequence shown here is derived from an EMBL/GenBank/DDBJ whole genome shotgun (WGS) entry which is preliminary data.</text>
</comment>